<dbReference type="EMBL" id="FQXS01000002">
    <property type="protein sequence ID" value="SHH43425.1"/>
    <property type="molecule type" value="Genomic_DNA"/>
</dbReference>
<protein>
    <submittedName>
        <fullName evidence="1">Soluble P-type ATPase</fullName>
    </submittedName>
</protein>
<dbReference type="AlphaFoldDB" id="A0A1M5SY76"/>
<name>A0A1M5SY76_9BACT</name>
<dbReference type="OrthoDB" id="159409at2"/>
<evidence type="ECO:0000313" key="2">
    <source>
        <dbReference type="Proteomes" id="UP000184139"/>
    </source>
</evidence>
<dbReference type="Proteomes" id="UP000184139">
    <property type="component" value="Unassembled WGS sequence"/>
</dbReference>
<keyword evidence="2" id="KW-1185">Reference proteome</keyword>
<gene>
    <name evidence="1" type="ORF">SAMN02745124_00500</name>
</gene>
<dbReference type="InterPro" id="IPR036412">
    <property type="entry name" value="HAD-like_sf"/>
</dbReference>
<dbReference type="SUPFAM" id="SSF56784">
    <property type="entry name" value="HAD-like"/>
    <property type="match status" value="1"/>
</dbReference>
<accession>A0A1M5SY76</accession>
<proteinExistence type="predicted"/>
<dbReference type="Gene3D" id="3.40.50.1000">
    <property type="entry name" value="HAD superfamily/HAD-like"/>
    <property type="match status" value="1"/>
</dbReference>
<dbReference type="STRING" id="1121409.SAMN02745124_00500"/>
<dbReference type="RefSeq" id="WP_073373245.1">
    <property type="nucleotide sequence ID" value="NZ_FQXS01000002.1"/>
</dbReference>
<dbReference type="InterPro" id="IPR023214">
    <property type="entry name" value="HAD_sf"/>
</dbReference>
<organism evidence="1 2">
    <name type="scientific">Desulfofustis glycolicus DSM 9705</name>
    <dbReference type="NCBI Taxonomy" id="1121409"/>
    <lineage>
        <taxon>Bacteria</taxon>
        <taxon>Pseudomonadati</taxon>
        <taxon>Thermodesulfobacteriota</taxon>
        <taxon>Desulfobulbia</taxon>
        <taxon>Desulfobulbales</taxon>
        <taxon>Desulfocapsaceae</taxon>
        <taxon>Desulfofustis</taxon>
    </lineage>
</organism>
<sequence length="156" mass="16690">MFTCVVPEYGSITLRHCVTDFTGTLSVDGSLLPGVREGLRTLADLVEVHVLTSDTFGTVRQQVAGIDCTLHILSGDNHAAQKQEYIRILGADGVIALGNGNNDRLMLETARIGVAVCLAEGCAIKALQAADLLVFSPLDAFDLLLSPNRLKATLRR</sequence>
<evidence type="ECO:0000313" key="1">
    <source>
        <dbReference type="EMBL" id="SHH43425.1"/>
    </source>
</evidence>
<reference evidence="1 2" key="1">
    <citation type="submission" date="2016-11" db="EMBL/GenBank/DDBJ databases">
        <authorList>
            <person name="Jaros S."/>
            <person name="Januszkiewicz K."/>
            <person name="Wedrychowicz H."/>
        </authorList>
    </citation>
    <scope>NUCLEOTIDE SEQUENCE [LARGE SCALE GENOMIC DNA]</scope>
    <source>
        <strain evidence="1 2">DSM 9705</strain>
    </source>
</reference>